<dbReference type="PROSITE" id="PS50011">
    <property type="entry name" value="PROTEIN_KINASE_DOM"/>
    <property type="match status" value="1"/>
</dbReference>
<evidence type="ECO:0000256" key="3">
    <source>
        <dbReference type="ARBA" id="ARBA00022741"/>
    </source>
</evidence>
<accession>A0A1L7TPM4</accession>
<dbReference type="AlphaFoldDB" id="A0A1L7TPM4"/>
<dbReference type="Gene3D" id="1.10.510.10">
    <property type="entry name" value="Transferase(Phosphotransferase) domain 1"/>
    <property type="match status" value="1"/>
</dbReference>
<reference evidence="9" key="1">
    <citation type="journal article" date="2016" name="Genome Biol. Evol.">
        <title>Comparative 'omics' of the Fusarium fujikuroi species complex highlights differences in genetic potential and metabolite synthesis.</title>
        <authorList>
            <person name="Niehaus E.-M."/>
            <person name="Muensterkoetter M."/>
            <person name="Proctor R.H."/>
            <person name="Brown D.W."/>
            <person name="Sharon A."/>
            <person name="Idan Y."/>
            <person name="Oren-Young L."/>
            <person name="Sieber C.M."/>
            <person name="Novak O."/>
            <person name="Pencik A."/>
            <person name="Tarkowska D."/>
            <person name="Hromadova K."/>
            <person name="Freeman S."/>
            <person name="Maymon M."/>
            <person name="Elazar M."/>
            <person name="Youssef S.A."/>
            <person name="El-Shabrawy E.S.M."/>
            <person name="Shalaby A.B.A."/>
            <person name="Houterman P."/>
            <person name="Brock N.L."/>
            <person name="Burkhardt I."/>
            <person name="Tsavkelova E.A."/>
            <person name="Dickschat J.S."/>
            <person name="Galuszka P."/>
            <person name="Gueldener U."/>
            <person name="Tudzynski B."/>
        </authorList>
    </citation>
    <scope>NUCLEOTIDE SEQUENCE [LARGE SCALE GENOMIC DNA]</scope>
    <source>
        <strain evidence="9">MRC7560</strain>
    </source>
</reference>
<dbReference type="GeneID" id="65090318"/>
<evidence type="ECO:0000259" key="7">
    <source>
        <dbReference type="PROSITE" id="PS50011"/>
    </source>
</evidence>
<dbReference type="InterPro" id="IPR017441">
    <property type="entry name" value="Protein_kinase_ATP_BS"/>
</dbReference>
<evidence type="ECO:0000313" key="8">
    <source>
        <dbReference type="EMBL" id="CVK96736.1"/>
    </source>
</evidence>
<feature type="domain" description="Protein kinase" evidence="7">
    <location>
        <begin position="58"/>
        <end position="400"/>
    </location>
</feature>
<keyword evidence="4" id="KW-0418">Kinase</keyword>
<keyword evidence="1" id="KW-0723">Serine/threonine-protein kinase</keyword>
<dbReference type="RefSeq" id="XP_041684154.1">
    <property type="nucleotide sequence ID" value="XM_041833829.1"/>
</dbReference>
<dbReference type="InterPro" id="IPR050494">
    <property type="entry name" value="Ser_Thr_dual-spec_kinase"/>
</dbReference>
<dbReference type="PANTHER" id="PTHR24058">
    <property type="entry name" value="DUAL SPECIFICITY PROTEIN KINASE"/>
    <property type="match status" value="1"/>
</dbReference>
<evidence type="ECO:0000256" key="4">
    <source>
        <dbReference type="ARBA" id="ARBA00022777"/>
    </source>
</evidence>
<dbReference type="GO" id="GO:0004674">
    <property type="term" value="F:protein serine/threonine kinase activity"/>
    <property type="evidence" value="ECO:0007669"/>
    <property type="project" value="UniProtKB-KW"/>
</dbReference>
<keyword evidence="2" id="KW-0808">Transferase</keyword>
<dbReference type="PROSITE" id="PS00107">
    <property type="entry name" value="PROTEIN_KINASE_ATP"/>
    <property type="match status" value="1"/>
</dbReference>
<sequence>MTTQDSETIDTTATCSIWGDFVDSDGECDVEDACEPIDRYEEGLYLPICIGEVVADRYRIEHKLGHGGFSTVWMAHDMDQGKDVALKIMTANFGGEREFIRQNEIINCVLDTSRLLIYQDAFLLPGAGINPHRVLVFPLKGPNLRDYARETSTIMRRSAAKQLLQALKALHDGGMVHRDLNSANVMFGLSSFETGADISTKYQILGRPKKMELPTNQEMWKNGQLVATMSLKDSFVVQDTITLGDFGLTIRSGTEVDFKLQVPAGYCAPERMHGLSPTFASDMWSYTCIFAELYLKWPLFGAGFFGGGLRSIVGLLIRVLGPRPLPWKGLYEGSGKSDDSWYDQSRVPEPGMSLESRVTQSWDPVDPAEQQIVLSILRRGFSYLPDERMSAGELLEDASFKALMDMYEL</sequence>
<dbReference type="Proteomes" id="UP000184255">
    <property type="component" value="Unassembled WGS sequence"/>
</dbReference>
<protein>
    <recommendedName>
        <fullName evidence="7">Protein kinase domain-containing protein</fullName>
    </recommendedName>
</protein>
<feature type="binding site" evidence="6">
    <location>
        <position position="87"/>
    </location>
    <ligand>
        <name>ATP</name>
        <dbReference type="ChEBI" id="CHEBI:30616"/>
    </ligand>
</feature>
<dbReference type="InterPro" id="IPR000719">
    <property type="entry name" value="Prot_kinase_dom"/>
</dbReference>
<evidence type="ECO:0000256" key="1">
    <source>
        <dbReference type="ARBA" id="ARBA00022527"/>
    </source>
</evidence>
<proteinExistence type="predicted"/>
<dbReference type="InterPro" id="IPR011009">
    <property type="entry name" value="Kinase-like_dom_sf"/>
</dbReference>
<organism evidence="8 9">
    <name type="scientific">Fusarium mangiferae</name>
    <name type="common">Mango malformation disease fungus</name>
    <dbReference type="NCBI Taxonomy" id="192010"/>
    <lineage>
        <taxon>Eukaryota</taxon>
        <taxon>Fungi</taxon>
        <taxon>Dikarya</taxon>
        <taxon>Ascomycota</taxon>
        <taxon>Pezizomycotina</taxon>
        <taxon>Sordariomycetes</taxon>
        <taxon>Hypocreomycetidae</taxon>
        <taxon>Hypocreales</taxon>
        <taxon>Nectriaceae</taxon>
        <taxon>Fusarium</taxon>
        <taxon>Fusarium fujikuroi species complex</taxon>
    </lineage>
</organism>
<gene>
    <name evidence="8" type="ORF">FMAN_11066</name>
</gene>
<keyword evidence="3 6" id="KW-0547">Nucleotide-binding</keyword>
<dbReference type="SUPFAM" id="SSF56112">
    <property type="entry name" value="Protein kinase-like (PK-like)"/>
    <property type="match status" value="1"/>
</dbReference>
<dbReference type="InterPro" id="IPR001245">
    <property type="entry name" value="Ser-Thr/Tyr_kinase_cat_dom"/>
</dbReference>
<evidence type="ECO:0000256" key="5">
    <source>
        <dbReference type="ARBA" id="ARBA00022840"/>
    </source>
</evidence>
<evidence type="ECO:0000313" key="9">
    <source>
        <dbReference type="Proteomes" id="UP000184255"/>
    </source>
</evidence>
<evidence type="ECO:0000256" key="6">
    <source>
        <dbReference type="PROSITE-ProRule" id="PRU10141"/>
    </source>
</evidence>
<dbReference type="GO" id="GO:0005524">
    <property type="term" value="F:ATP binding"/>
    <property type="evidence" value="ECO:0007669"/>
    <property type="project" value="UniProtKB-UniRule"/>
</dbReference>
<dbReference type="Pfam" id="PF07714">
    <property type="entry name" value="PK_Tyr_Ser-Thr"/>
    <property type="match status" value="1"/>
</dbReference>
<dbReference type="SMART" id="SM00220">
    <property type="entry name" value="S_TKc"/>
    <property type="match status" value="1"/>
</dbReference>
<dbReference type="VEuPathDB" id="FungiDB:FMAN_11066"/>
<name>A0A1L7TPM4_FUSMA</name>
<keyword evidence="9" id="KW-1185">Reference proteome</keyword>
<dbReference type="Gene3D" id="3.30.200.20">
    <property type="entry name" value="Phosphorylase Kinase, domain 1"/>
    <property type="match status" value="1"/>
</dbReference>
<keyword evidence="5 6" id="KW-0067">ATP-binding</keyword>
<dbReference type="EMBL" id="FCQH01000008">
    <property type="protein sequence ID" value="CVK96736.1"/>
    <property type="molecule type" value="Genomic_DNA"/>
</dbReference>
<comment type="caution">
    <text evidence="8">The sequence shown here is derived from an EMBL/GenBank/DDBJ whole genome shotgun (WGS) entry which is preliminary data.</text>
</comment>
<evidence type="ECO:0000256" key="2">
    <source>
        <dbReference type="ARBA" id="ARBA00022679"/>
    </source>
</evidence>